<dbReference type="EMBL" id="CAJNJA010006248">
    <property type="protein sequence ID" value="CAE7207813.1"/>
    <property type="molecule type" value="Genomic_DNA"/>
</dbReference>
<dbReference type="Proteomes" id="UP000601435">
    <property type="component" value="Unassembled WGS sequence"/>
</dbReference>
<reference evidence="3" key="1">
    <citation type="submission" date="2021-02" db="EMBL/GenBank/DDBJ databases">
        <authorList>
            <person name="Dougan E. K."/>
            <person name="Rhodes N."/>
            <person name="Thang M."/>
            <person name="Chan C."/>
        </authorList>
    </citation>
    <scope>NUCLEOTIDE SEQUENCE</scope>
</reference>
<keyword evidence="2" id="KW-0472">Membrane</keyword>
<gene>
    <name evidence="3" type="ORF">SNEC2469_LOCUS1899</name>
</gene>
<feature type="non-terminal residue" evidence="3">
    <location>
        <position position="268"/>
    </location>
</feature>
<feature type="transmembrane region" description="Helical" evidence="2">
    <location>
        <begin position="72"/>
        <end position="94"/>
    </location>
</feature>
<accession>A0A812JP21</accession>
<evidence type="ECO:0000313" key="4">
    <source>
        <dbReference type="Proteomes" id="UP000601435"/>
    </source>
</evidence>
<evidence type="ECO:0000256" key="2">
    <source>
        <dbReference type="SAM" id="Phobius"/>
    </source>
</evidence>
<keyword evidence="4" id="KW-1185">Reference proteome</keyword>
<keyword evidence="2" id="KW-0812">Transmembrane</keyword>
<feature type="transmembrane region" description="Helical" evidence="2">
    <location>
        <begin position="160"/>
        <end position="182"/>
    </location>
</feature>
<dbReference type="OrthoDB" id="409720at2759"/>
<feature type="transmembrane region" description="Helical" evidence="2">
    <location>
        <begin position="29"/>
        <end position="52"/>
    </location>
</feature>
<feature type="transmembrane region" description="Helical" evidence="2">
    <location>
        <begin position="101"/>
        <end position="120"/>
    </location>
</feature>
<keyword evidence="2" id="KW-1133">Transmembrane helix</keyword>
<organism evidence="3 4">
    <name type="scientific">Symbiodinium necroappetens</name>
    <dbReference type="NCBI Taxonomy" id="1628268"/>
    <lineage>
        <taxon>Eukaryota</taxon>
        <taxon>Sar</taxon>
        <taxon>Alveolata</taxon>
        <taxon>Dinophyceae</taxon>
        <taxon>Suessiales</taxon>
        <taxon>Symbiodiniaceae</taxon>
        <taxon>Symbiodinium</taxon>
    </lineage>
</organism>
<proteinExistence type="predicted"/>
<dbReference type="AlphaFoldDB" id="A0A812JP21"/>
<evidence type="ECO:0000313" key="3">
    <source>
        <dbReference type="EMBL" id="CAE7207813.1"/>
    </source>
</evidence>
<comment type="caution">
    <text evidence="3">The sequence shown here is derived from an EMBL/GenBank/DDBJ whole genome shotgun (WGS) entry which is preliminary data.</text>
</comment>
<feature type="region of interest" description="Disordered" evidence="1">
    <location>
        <begin position="198"/>
        <end position="221"/>
    </location>
</feature>
<evidence type="ECO:0000256" key="1">
    <source>
        <dbReference type="SAM" id="MobiDB-lite"/>
    </source>
</evidence>
<sequence length="268" mass="29777">EYSSLVELGAFPHGEDVDRATPQVRFQRGLVFCSSLFLTALAMLFVHVVGHIRGPADPEKKSDAGRYTKSDVLFAVCHITLIYSYMGCGIYAGWTDRMVYEFYFLAICEVLWTSCLHAMLKKTGRVGASNVLEAMLPFGERFDLLRDATAVANYVCMATAWSYAGLAVVLSTNILGTMLIFWRRDDLRQLRSAAWPTRASPVQEAPTAPGRPNEAEDRNETSQLLALESPKELGSDCCSRVEKKFFDQLGKGTSHAKQMASLCQQLPQ</sequence>
<name>A0A812JP21_9DINO</name>
<feature type="non-terminal residue" evidence="3">
    <location>
        <position position="1"/>
    </location>
</feature>
<protein>
    <submittedName>
        <fullName evidence="3">Uncharacterized protein</fullName>
    </submittedName>
</protein>